<evidence type="ECO:0000313" key="2">
    <source>
        <dbReference type="EMBL" id="MBD3107633.1"/>
    </source>
</evidence>
<dbReference type="SUPFAM" id="SSF56112">
    <property type="entry name" value="Protein kinase-like (PK-like)"/>
    <property type="match status" value="1"/>
</dbReference>
<comment type="caution">
    <text evidence="2">The sequence shown here is derived from an EMBL/GenBank/DDBJ whole genome shotgun (WGS) entry which is preliminary data.</text>
</comment>
<name>A0A927HBQ1_9BACI</name>
<dbReference type="Proteomes" id="UP000602076">
    <property type="component" value="Unassembled WGS sequence"/>
</dbReference>
<sequence length="361" mass="43499">MRVFMKKIFNLFFLKNSIKKNTRYLEPGTYSIDNVTNLAWRKDYNTVKFVEDNLVKNTYNLKREFCFKGIVKGILSPKKIMIKDQNQDECFKGTVFFLSHSVNKDIKIFNVRKKEVLSIYSNADKLKKKILDYNYFRLYFDMPCIKFFDFNRNISIEELVISKDKKDWNQNDYEALINGLFHSYINYYKSILKKNDLEFDSVSSKINWLKSDSIFSNIGYMLETRISKELMSIEIPIFYQHGDLWLPNILVRENKEQSICLIDWEDSGEFFFFYDLFFLIGTESLHSNSDYLKKYLEGRYDTYMIKLFSTVNMEFNQSKRKIYFLFFLAEMICEKMANKTNEEKKVQLRNYTFLLTEVDKW</sequence>
<keyword evidence="3" id="KW-1185">Reference proteome</keyword>
<dbReference type="Pfam" id="PF01636">
    <property type="entry name" value="APH"/>
    <property type="match status" value="1"/>
</dbReference>
<proteinExistence type="predicted"/>
<dbReference type="InterPro" id="IPR002575">
    <property type="entry name" value="Aminoglycoside_PTrfase"/>
</dbReference>
<evidence type="ECO:0000313" key="3">
    <source>
        <dbReference type="Proteomes" id="UP000602076"/>
    </source>
</evidence>
<dbReference type="AlphaFoldDB" id="A0A927HBQ1"/>
<protein>
    <submittedName>
        <fullName evidence="2">Phosphotransferase</fullName>
    </submittedName>
</protein>
<dbReference type="RefSeq" id="WP_190997178.1">
    <property type="nucleotide sequence ID" value="NZ_JACXSI010000008.1"/>
</dbReference>
<gene>
    <name evidence="2" type="ORF">IEO70_04575</name>
</gene>
<dbReference type="InterPro" id="IPR011009">
    <property type="entry name" value="Kinase-like_dom_sf"/>
</dbReference>
<reference evidence="2" key="1">
    <citation type="submission" date="2020-09" db="EMBL/GenBank/DDBJ databases">
        <title>Bacillus faecalis sp. nov., a moderately halophilic bacterium isolated from cow faeces.</title>
        <authorList>
            <person name="Jiang L."/>
            <person name="Lee J."/>
        </authorList>
    </citation>
    <scope>NUCLEOTIDE SEQUENCE</scope>
    <source>
        <strain evidence="2">AGMB 02131</strain>
    </source>
</reference>
<dbReference type="Gene3D" id="3.90.1200.10">
    <property type="match status" value="1"/>
</dbReference>
<feature type="domain" description="Aminoglycoside phosphotransferase" evidence="1">
    <location>
        <begin position="239"/>
        <end position="280"/>
    </location>
</feature>
<dbReference type="EMBL" id="JACXSI010000008">
    <property type="protein sequence ID" value="MBD3107633.1"/>
    <property type="molecule type" value="Genomic_DNA"/>
</dbReference>
<accession>A0A927HBQ1</accession>
<organism evidence="2 3">
    <name type="scientific">Peribacillus faecalis</name>
    <dbReference type="NCBI Taxonomy" id="2772559"/>
    <lineage>
        <taxon>Bacteria</taxon>
        <taxon>Bacillati</taxon>
        <taxon>Bacillota</taxon>
        <taxon>Bacilli</taxon>
        <taxon>Bacillales</taxon>
        <taxon>Bacillaceae</taxon>
        <taxon>Peribacillus</taxon>
    </lineage>
</organism>
<evidence type="ECO:0000259" key="1">
    <source>
        <dbReference type="Pfam" id="PF01636"/>
    </source>
</evidence>